<organism evidence="1">
    <name type="scientific">Anguilla anguilla</name>
    <name type="common">European freshwater eel</name>
    <name type="synonym">Muraena anguilla</name>
    <dbReference type="NCBI Taxonomy" id="7936"/>
    <lineage>
        <taxon>Eukaryota</taxon>
        <taxon>Metazoa</taxon>
        <taxon>Chordata</taxon>
        <taxon>Craniata</taxon>
        <taxon>Vertebrata</taxon>
        <taxon>Euteleostomi</taxon>
        <taxon>Actinopterygii</taxon>
        <taxon>Neopterygii</taxon>
        <taxon>Teleostei</taxon>
        <taxon>Anguilliformes</taxon>
        <taxon>Anguillidae</taxon>
        <taxon>Anguilla</taxon>
    </lineage>
</organism>
<name>A0A0E9TGX1_ANGAN</name>
<dbReference type="AlphaFoldDB" id="A0A0E9TGX1"/>
<proteinExistence type="predicted"/>
<reference evidence="1" key="2">
    <citation type="journal article" date="2015" name="Fish Shellfish Immunol.">
        <title>Early steps in the European eel (Anguilla anguilla)-Vibrio vulnificus interaction in the gills: Role of the RtxA13 toxin.</title>
        <authorList>
            <person name="Callol A."/>
            <person name="Pajuelo D."/>
            <person name="Ebbesson L."/>
            <person name="Teles M."/>
            <person name="MacKenzie S."/>
            <person name="Amaro C."/>
        </authorList>
    </citation>
    <scope>NUCLEOTIDE SEQUENCE</scope>
</reference>
<accession>A0A0E9TGX1</accession>
<evidence type="ECO:0000313" key="1">
    <source>
        <dbReference type="EMBL" id="JAH52816.1"/>
    </source>
</evidence>
<reference evidence="1" key="1">
    <citation type="submission" date="2014-11" db="EMBL/GenBank/DDBJ databases">
        <authorList>
            <person name="Amaro Gonzalez C."/>
        </authorList>
    </citation>
    <scope>NUCLEOTIDE SEQUENCE</scope>
</reference>
<sequence length="63" mass="6968">MLNGRLPVLSVVLTAGQDTCLNLTCVRFVKSDPLFTVSNSTAPSEGQNYTMMERPVQLILFHL</sequence>
<dbReference type="EMBL" id="GBXM01055761">
    <property type="protein sequence ID" value="JAH52816.1"/>
    <property type="molecule type" value="Transcribed_RNA"/>
</dbReference>
<protein>
    <submittedName>
        <fullName evidence="1">Uncharacterized protein</fullName>
    </submittedName>
</protein>